<accession>A0A6C0GQX2</accession>
<gene>
    <name evidence="2" type="ORF">GXP67_29350</name>
</gene>
<dbReference type="RefSeq" id="WP_162446443.1">
    <property type="nucleotide sequence ID" value="NZ_CP048222.1"/>
</dbReference>
<feature type="transmembrane region" description="Helical" evidence="1">
    <location>
        <begin position="50"/>
        <end position="71"/>
    </location>
</feature>
<sequence>MQEKRKIKLDDLEKKQVFSVPDSFFEELPGQISHKVEQGQRSLPLFELPVFRYGAALASICLIILIGYFMYKPSVTGEVQPEAILSQVSDQEIVLYLQQAEISQYELVETASEANIVIEENALEEIEINRELLLEETNSELIEELI</sequence>
<proteinExistence type="predicted"/>
<dbReference type="EMBL" id="CP048222">
    <property type="protein sequence ID" value="QHT70466.1"/>
    <property type="molecule type" value="Genomic_DNA"/>
</dbReference>
<dbReference type="AlphaFoldDB" id="A0A6C0GQX2"/>
<name>A0A6C0GQX2_9BACT</name>
<keyword evidence="1" id="KW-1133">Transmembrane helix</keyword>
<keyword evidence="1" id="KW-0812">Transmembrane</keyword>
<evidence type="ECO:0000313" key="2">
    <source>
        <dbReference type="EMBL" id="QHT70466.1"/>
    </source>
</evidence>
<evidence type="ECO:0000256" key="1">
    <source>
        <dbReference type="SAM" id="Phobius"/>
    </source>
</evidence>
<dbReference type="Proteomes" id="UP000480178">
    <property type="component" value="Chromosome"/>
</dbReference>
<keyword evidence="1" id="KW-0472">Membrane</keyword>
<dbReference type="KEGG" id="rhoz:GXP67_29350"/>
<keyword evidence="3" id="KW-1185">Reference proteome</keyword>
<protein>
    <submittedName>
        <fullName evidence="2">Uncharacterized protein</fullName>
    </submittedName>
</protein>
<evidence type="ECO:0000313" key="3">
    <source>
        <dbReference type="Proteomes" id="UP000480178"/>
    </source>
</evidence>
<organism evidence="2 3">
    <name type="scientific">Rhodocytophaga rosea</name>
    <dbReference type="NCBI Taxonomy" id="2704465"/>
    <lineage>
        <taxon>Bacteria</taxon>
        <taxon>Pseudomonadati</taxon>
        <taxon>Bacteroidota</taxon>
        <taxon>Cytophagia</taxon>
        <taxon>Cytophagales</taxon>
        <taxon>Rhodocytophagaceae</taxon>
        <taxon>Rhodocytophaga</taxon>
    </lineage>
</organism>
<reference evidence="2 3" key="1">
    <citation type="submission" date="2020-01" db="EMBL/GenBank/DDBJ databases">
        <authorList>
            <person name="Kim M.K."/>
        </authorList>
    </citation>
    <scope>NUCLEOTIDE SEQUENCE [LARGE SCALE GENOMIC DNA]</scope>
    <source>
        <strain evidence="2 3">172606-1</strain>
    </source>
</reference>